<organism evidence="4">
    <name type="scientific">Echinostoma caproni</name>
    <dbReference type="NCBI Taxonomy" id="27848"/>
    <lineage>
        <taxon>Eukaryota</taxon>
        <taxon>Metazoa</taxon>
        <taxon>Spiralia</taxon>
        <taxon>Lophotrochozoa</taxon>
        <taxon>Platyhelminthes</taxon>
        <taxon>Trematoda</taxon>
        <taxon>Digenea</taxon>
        <taxon>Plagiorchiida</taxon>
        <taxon>Echinostomata</taxon>
        <taxon>Echinostomatoidea</taxon>
        <taxon>Echinostomatidae</taxon>
        <taxon>Echinostoma</taxon>
    </lineage>
</organism>
<dbReference type="GO" id="GO:0051959">
    <property type="term" value="F:dynein light intermediate chain binding"/>
    <property type="evidence" value="ECO:0007669"/>
    <property type="project" value="InterPro"/>
</dbReference>
<dbReference type="GO" id="GO:0045505">
    <property type="term" value="F:dynein intermediate chain binding"/>
    <property type="evidence" value="ECO:0007669"/>
    <property type="project" value="InterPro"/>
</dbReference>
<dbReference type="Pfam" id="PF08385">
    <property type="entry name" value="DHC_N1"/>
    <property type="match status" value="1"/>
</dbReference>
<proteinExistence type="predicted"/>
<dbReference type="InterPro" id="IPR026983">
    <property type="entry name" value="DHC"/>
</dbReference>
<dbReference type="InterPro" id="IPR013594">
    <property type="entry name" value="Dynein_heavy_tail"/>
</dbReference>
<evidence type="ECO:0000313" key="3">
    <source>
        <dbReference type="Proteomes" id="UP000272942"/>
    </source>
</evidence>
<reference evidence="4" key="1">
    <citation type="submission" date="2016-06" db="UniProtKB">
        <authorList>
            <consortium name="WormBaseParasite"/>
        </authorList>
    </citation>
    <scope>IDENTIFICATION</scope>
</reference>
<dbReference type="OrthoDB" id="10252139at2759"/>
<dbReference type="GO" id="GO:0005858">
    <property type="term" value="C:axonemal dynein complex"/>
    <property type="evidence" value="ECO:0007669"/>
    <property type="project" value="TreeGrafter"/>
</dbReference>
<dbReference type="PANTHER" id="PTHR46532:SF15">
    <property type="entry name" value="CYTOPLASMIC DYNEIN 2 HEAVY CHAIN 1"/>
    <property type="match status" value="1"/>
</dbReference>
<dbReference type="EMBL" id="UZAN01046463">
    <property type="protein sequence ID" value="VDP84191.1"/>
    <property type="molecule type" value="Genomic_DNA"/>
</dbReference>
<dbReference type="Proteomes" id="UP000272942">
    <property type="component" value="Unassembled WGS sequence"/>
</dbReference>
<evidence type="ECO:0000259" key="1">
    <source>
        <dbReference type="Pfam" id="PF08385"/>
    </source>
</evidence>
<keyword evidence="3" id="KW-1185">Reference proteome</keyword>
<dbReference type="GO" id="GO:0007018">
    <property type="term" value="P:microtubule-based movement"/>
    <property type="evidence" value="ECO:0007669"/>
    <property type="project" value="InterPro"/>
</dbReference>
<name>A0A183APA0_9TREM</name>
<evidence type="ECO:0000313" key="2">
    <source>
        <dbReference type="EMBL" id="VDP84191.1"/>
    </source>
</evidence>
<dbReference type="AlphaFoldDB" id="A0A183APA0"/>
<gene>
    <name evidence="2" type="ORF">ECPE_LOCUS8785</name>
</gene>
<dbReference type="WBParaSite" id="ECPE_0000881101-mRNA-1">
    <property type="protein sequence ID" value="ECPE_0000881101-mRNA-1"/>
    <property type="gene ID" value="ECPE_0000881101"/>
</dbReference>
<evidence type="ECO:0000313" key="4">
    <source>
        <dbReference type="WBParaSite" id="ECPE_0000881101-mRNA-1"/>
    </source>
</evidence>
<accession>A0A183APA0</accession>
<dbReference type="PANTHER" id="PTHR46532">
    <property type="entry name" value="MALE FERTILITY FACTOR KL5"/>
    <property type="match status" value="1"/>
</dbReference>
<feature type="domain" description="Dynein heavy chain tail" evidence="1">
    <location>
        <begin position="38"/>
        <end position="258"/>
    </location>
</feature>
<reference evidence="2 3" key="2">
    <citation type="submission" date="2018-11" db="EMBL/GenBank/DDBJ databases">
        <authorList>
            <consortium name="Pathogen Informatics"/>
        </authorList>
    </citation>
    <scope>NUCLEOTIDE SEQUENCE [LARGE SCALE GENOMIC DNA]</scope>
    <source>
        <strain evidence="2 3">Egypt</strain>
    </source>
</reference>
<protein>
    <submittedName>
        <fullName evidence="4">DHC_N1 domain-containing protein</fullName>
    </submittedName>
</protein>
<sequence length="285" mass="32490">MIDARLRPAEERAASRLRTRLLVGRPKGDIGSNQISPIQLLREFQTYQELIRRPIVSQLLQAERETVLGYLEASLKEFREEFLKGSGVVLDRTPGSTSYNDRSVGMVTAKNIPESVNRMLWAGHMESRVHDDLQLVEALLSDLDRFRLYKKDAMSLMEDIATWRREQFETWSRDNLARLSEQKPKDQRLALAFEPSGRLLSLSTTDGRLEVGYPEGLVQLQREVRLLTGLGYPVPSKLLKAADQGEALYRYAIVLKQLRHSNYTNLADFGSIQVWTATNRVVLCG</sequence>